<dbReference type="Pfam" id="PF05049">
    <property type="entry name" value="IIGP"/>
    <property type="match status" value="1"/>
</dbReference>
<gene>
    <name evidence="5" type="ORF">WG929_00075</name>
</gene>
<dbReference type="InterPro" id="IPR027417">
    <property type="entry name" value="P-loop_NTPase"/>
</dbReference>
<evidence type="ECO:0000313" key="5">
    <source>
        <dbReference type="EMBL" id="MFK4750792.1"/>
    </source>
</evidence>
<sequence length="369" mass="40660">MSIEDINDLIKEAKEKQKAFDEATVKCGIIGLSGSGKSSLINAIAGERIAPVGSTEQTMEAQSFLHAGIEFVDLPGCGTEKWPQSTYIQDLELEEYDCFIIVTSNRLYESDIYLHDEMATKRTKPCFIVRNKIDIAIQDEQHDNDLTENETILKVTNNIIESISSLNKGSIYLTSARQPTKWDFPKLLGDISDSQEGVKQEKFIAGMAVWSKEAIEKKRKIGLKIVSWFAVTSAANGLNPVPGLDVAVDAGVLLSMVKKINEIFGLTEEQLSYIEKTTPGITDTPEFNGIKQGIIKFIAKYAAVEGILIVLRRMGTKVVIKNTTKFLPFVGQLVSAGIGYKMTTSFGETYLDEAAEKSELLLLEVLSNG</sequence>
<dbReference type="PANTHER" id="PTHR32341:SF17">
    <property type="entry name" value="IRG-TYPE G DOMAIN-CONTAINING PROTEIN"/>
    <property type="match status" value="1"/>
</dbReference>
<evidence type="ECO:0000256" key="2">
    <source>
        <dbReference type="ARBA" id="ARBA00022801"/>
    </source>
</evidence>
<proteinExistence type="predicted"/>
<protein>
    <submittedName>
        <fullName evidence="5">GTPase</fullName>
    </submittedName>
</protein>
<name>A0ABW8NCW1_9GAMM</name>
<evidence type="ECO:0000256" key="3">
    <source>
        <dbReference type="ARBA" id="ARBA00023134"/>
    </source>
</evidence>
<keyword evidence="3" id="KW-0342">GTP-binding</keyword>
<dbReference type="RefSeq" id="WP_416204382.1">
    <property type="nucleotide sequence ID" value="NZ_JBBKTX010000001.1"/>
</dbReference>
<dbReference type="Gene3D" id="3.40.50.300">
    <property type="entry name" value="P-loop containing nucleotide triphosphate hydrolases"/>
    <property type="match status" value="1"/>
</dbReference>
<accession>A0ABW8NCW1</accession>
<dbReference type="InterPro" id="IPR030385">
    <property type="entry name" value="G_IRG_dom"/>
</dbReference>
<keyword evidence="2" id="KW-0378">Hydrolase</keyword>
<comment type="caution">
    <text evidence="5">The sequence shown here is derived from an EMBL/GenBank/DDBJ whole genome shotgun (WGS) entry which is preliminary data.</text>
</comment>
<dbReference type="PROSITE" id="PS51716">
    <property type="entry name" value="G_IRG"/>
    <property type="match status" value="1"/>
</dbReference>
<dbReference type="SUPFAM" id="SSF52540">
    <property type="entry name" value="P-loop containing nucleoside triphosphate hydrolases"/>
    <property type="match status" value="1"/>
</dbReference>
<dbReference type="InterPro" id="IPR051515">
    <property type="entry name" value="IRG"/>
</dbReference>
<evidence type="ECO:0000313" key="6">
    <source>
        <dbReference type="Proteomes" id="UP001620597"/>
    </source>
</evidence>
<evidence type="ECO:0000256" key="1">
    <source>
        <dbReference type="ARBA" id="ARBA00022741"/>
    </source>
</evidence>
<evidence type="ECO:0000259" key="4">
    <source>
        <dbReference type="PROSITE" id="PS51716"/>
    </source>
</evidence>
<dbReference type="InterPro" id="IPR007743">
    <property type="entry name" value="Immunity-related_GTPase-like"/>
</dbReference>
<reference evidence="5 6" key="1">
    <citation type="submission" date="2024-03" db="EMBL/GenBank/DDBJ databases">
        <title>High-quality draft genome sequence of Oceanobacter sp. wDCs-4.</title>
        <authorList>
            <person name="Dong C."/>
        </authorList>
    </citation>
    <scope>NUCLEOTIDE SEQUENCE [LARGE SCALE GENOMIC DNA]</scope>
    <source>
        <strain evidence="6">wDCs-4</strain>
    </source>
</reference>
<keyword evidence="6" id="KW-1185">Reference proteome</keyword>
<dbReference type="Proteomes" id="UP001620597">
    <property type="component" value="Unassembled WGS sequence"/>
</dbReference>
<feature type="domain" description="IRG-type G" evidence="4">
    <location>
        <begin position="23"/>
        <end position="194"/>
    </location>
</feature>
<keyword evidence="1" id="KW-0547">Nucleotide-binding</keyword>
<dbReference type="EMBL" id="JBBKTX010000001">
    <property type="protein sequence ID" value="MFK4750792.1"/>
    <property type="molecule type" value="Genomic_DNA"/>
</dbReference>
<dbReference type="PANTHER" id="PTHR32341">
    <property type="entry name" value="INTERFERON-INDUCIBLE GTPASE"/>
    <property type="match status" value="1"/>
</dbReference>
<organism evidence="5 6">
    <name type="scientific">Oceanobacter antarcticus</name>
    <dbReference type="NCBI Taxonomy" id="3133425"/>
    <lineage>
        <taxon>Bacteria</taxon>
        <taxon>Pseudomonadati</taxon>
        <taxon>Pseudomonadota</taxon>
        <taxon>Gammaproteobacteria</taxon>
        <taxon>Oceanospirillales</taxon>
        <taxon>Oceanospirillaceae</taxon>
        <taxon>Oceanobacter</taxon>
    </lineage>
</organism>